<evidence type="ECO:0000256" key="4">
    <source>
        <dbReference type="PROSITE-ProRule" id="PRU00175"/>
    </source>
</evidence>
<dbReference type="GO" id="GO:0005675">
    <property type="term" value="C:transcription factor TFIIH holo complex"/>
    <property type="evidence" value="ECO:0007669"/>
    <property type="project" value="TreeGrafter"/>
</dbReference>
<name>A0A7S2S831_9STRA</name>
<dbReference type="InterPro" id="IPR015877">
    <property type="entry name" value="MAT1_centre"/>
</dbReference>
<evidence type="ECO:0000313" key="7">
    <source>
        <dbReference type="EMBL" id="CAD9692326.1"/>
    </source>
</evidence>
<evidence type="ECO:0000256" key="2">
    <source>
        <dbReference type="ARBA" id="ARBA00022771"/>
    </source>
</evidence>
<keyword evidence="5" id="KW-0175">Coiled coil</keyword>
<gene>
    <name evidence="7" type="ORF">QSP1433_LOCUS11303</name>
</gene>
<dbReference type="Gene3D" id="3.30.40.10">
    <property type="entry name" value="Zinc/RING finger domain, C3HC4 (zinc finger)"/>
    <property type="match status" value="1"/>
</dbReference>
<sequence length="298" mass="34957">MIELLKSMCVFCNNRNINYLVTTFKFKTAKECGHQICSTCLEGSIFRNKKSTECPKCKAVIKKSQLSDKTKEQLAYERESKIRKEVMSKFNLIQEDFETKEEFYKYQELAEEIVMNKLNGTNLEWAEKQIAKNWQENQAKIGRRTAIKAEEMRRFKEELIADRERRKEELREIIIREREELLARQLEREEGMQVILGERKLTTAEMKKLKEKEEKEAREKDAIQQGYGPQIVRYDNNAVLWPQHQLDAQPRKEKVLVEVKKESLSAEEERAARRVAGGLDPTAAATKTTELMFADLLI</sequence>
<evidence type="ECO:0000256" key="3">
    <source>
        <dbReference type="ARBA" id="ARBA00022833"/>
    </source>
</evidence>
<keyword evidence="3" id="KW-0862">Zinc</keyword>
<dbReference type="InterPro" id="IPR001841">
    <property type="entry name" value="Znf_RING"/>
</dbReference>
<feature type="domain" description="RING-type" evidence="6">
    <location>
        <begin position="9"/>
        <end position="58"/>
    </location>
</feature>
<dbReference type="AlphaFoldDB" id="A0A7S2S831"/>
<dbReference type="GO" id="GO:0006281">
    <property type="term" value="P:DNA repair"/>
    <property type="evidence" value="ECO:0007669"/>
    <property type="project" value="TreeGrafter"/>
</dbReference>
<keyword evidence="2 4" id="KW-0863">Zinc-finger</keyword>
<dbReference type="GO" id="GO:0006357">
    <property type="term" value="P:regulation of transcription by RNA polymerase II"/>
    <property type="evidence" value="ECO:0007669"/>
    <property type="project" value="TreeGrafter"/>
</dbReference>
<reference evidence="7" key="1">
    <citation type="submission" date="2021-01" db="EMBL/GenBank/DDBJ databases">
        <authorList>
            <person name="Corre E."/>
            <person name="Pelletier E."/>
            <person name="Niang G."/>
            <person name="Scheremetjew M."/>
            <person name="Finn R."/>
            <person name="Kale V."/>
            <person name="Holt S."/>
            <person name="Cochrane G."/>
            <person name="Meng A."/>
            <person name="Brown T."/>
            <person name="Cohen L."/>
        </authorList>
    </citation>
    <scope>NUCLEOTIDE SEQUENCE</scope>
    <source>
        <strain evidence="7">NY070348D</strain>
    </source>
</reference>
<dbReference type="EMBL" id="HBHK01017802">
    <property type="protein sequence ID" value="CAD9692326.1"/>
    <property type="molecule type" value="Transcribed_RNA"/>
</dbReference>
<dbReference type="PROSITE" id="PS50089">
    <property type="entry name" value="ZF_RING_2"/>
    <property type="match status" value="1"/>
</dbReference>
<feature type="coiled-coil region" evidence="5">
    <location>
        <begin position="160"/>
        <end position="226"/>
    </location>
</feature>
<dbReference type="GO" id="GO:0008270">
    <property type="term" value="F:zinc ion binding"/>
    <property type="evidence" value="ECO:0007669"/>
    <property type="project" value="UniProtKB-KW"/>
</dbReference>
<dbReference type="InterPro" id="IPR013083">
    <property type="entry name" value="Znf_RING/FYVE/PHD"/>
</dbReference>
<evidence type="ECO:0000259" key="6">
    <source>
        <dbReference type="PROSITE" id="PS50089"/>
    </source>
</evidence>
<proteinExistence type="predicted"/>
<organism evidence="7">
    <name type="scientific">Mucochytrium quahogii</name>
    <dbReference type="NCBI Taxonomy" id="96639"/>
    <lineage>
        <taxon>Eukaryota</taxon>
        <taxon>Sar</taxon>
        <taxon>Stramenopiles</taxon>
        <taxon>Bigyra</taxon>
        <taxon>Labyrinthulomycetes</taxon>
        <taxon>Thraustochytrida</taxon>
        <taxon>Thraustochytriidae</taxon>
        <taxon>Mucochytrium</taxon>
    </lineage>
</organism>
<dbReference type="Pfam" id="PF06391">
    <property type="entry name" value="MAT1"/>
    <property type="match status" value="1"/>
</dbReference>
<accession>A0A7S2S831</accession>
<protein>
    <recommendedName>
        <fullName evidence="6">RING-type domain-containing protein</fullName>
    </recommendedName>
</protein>
<evidence type="ECO:0000256" key="5">
    <source>
        <dbReference type="SAM" id="Coils"/>
    </source>
</evidence>
<dbReference type="PANTHER" id="PTHR12683">
    <property type="entry name" value="CDK-ACTIVATING KINASE ASSEMBLY FACTOR MAT1"/>
    <property type="match status" value="1"/>
</dbReference>
<dbReference type="InterPro" id="IPR017907">
    <property type="entry name" value="Znf_RING_CS"/>
</dbReference>
<dbReference type="SUPFAM" id="SSF57850">
    <property type="entry name" value="RING/U-box"/>
    <property type="match status" value="1"/>
</dbReference>
<evidence type="ECO:0000256" key="1">
    <source>
        <dbReference type="ARBA" id="ARBA00022723"/>
    </source>
</evidence>
<dbReference type="PANTHER" id="PTHR12683:SF13">
    <property type="entry name" value="CDK-ACTIVATING KINASE ASSEMBLY FACTOR MAT1"/>
    <property type="match status" value="1"/>
</dbReference>
<keyword evidence="1" id="KW-0479">Metal-binding</keyword>
<dbReference type="PROSITE" id="PS00518">
    <property type="entry name" value="ZF_RING_1"/>
    <property type="match status" value="1"/>
</dbReference>